<dbReference type="EMBL" id="VSDQ01000809">
    <property type="protein sequence ID" value="TYA67480.1"/>
    <property type="molecule type" value="Genomic_DNA"/>
</dbReference>
<dbReference type="AlphaFoldDB" id="A0A5D0H8X0"/>
<protein>
    <submittedName>
        <fullName evidence="1">Uncharacterized protein</fullName>
    </submittedName>
</protein>
<organism evidence="1 2">
    <name type="scientific">Seonamhaeicola marinus</name>
    <dbReference type="NCBI Taxonomy" id="1912246"/>
    <lineage>
        <taxon>Bacteria</taxon>
        <taxon>Pseudomonadati</taxon>
        <taxon>Bacteroidota</taxon>
        <taxon>Flavobacteriia</taxon>
        <taxon>Flavobacteriales</taxon>
        <taxon>Flavobacteriaceae</taxon>
    </lineage>
</organism>
<evidence type="ECO:0000313" key="1">
    <source>
        <dbReference type="EMBL" id="TYA67480.1"/>
    </source>
</evidence>
<accession>A0A5D0H8X0</accession>
<comment type="caution">
    <text evidence="1">The sequence shown here is derived from an EMBL/GenBank/DDBJ whole genome shotgun (WGS) entry which is preliminary data.</text>
</comment>
<keyword evidence="2" id="KW-1185">Reference proteome</keyword>
<feature type="non-terminal residue" evidence="1">
    <location>
        <position position="66"/>
    </location>
</feature>
<proteinExistence type="predicted"/>
<sequence>MKIDILSEVPEEFEYHITKDEKADTLYYWYTPRMEVDSLIFKITSIDYEKDYTARISIQERDSLII</sequence>
<dbReference type="Proteomes" id="UP000323930">
    <property type="component" value="Unassembled WGS sequence"/>
</dbReference>
<evidence type="ECO:0000313" key="2">
    <source>
        <dbReference type="Proteomes" id="UP000323930"/>
    </source>
</evidence>
<name>A0A5D0H8X0_9FLAO</name>
<reference evidence="1 2" key="1">
    <citation type="submission" date="2019-08" db="EMBL/GenBank/DDBJ databases">
        <title>Seonamhaeicola sediminis sp. nov., isolated from marine sediment.</title>
        <authorList>
            <person name="Cao W.R."/>
        </authorList>
    </citation>
    <scope>NUCLEOTIDE SEQUENCE [LARGE SCALE GENOMIC DNA]</scope>
    <source>
        <strain evidence="1 2">B011</strain>
    </source>
</reference>
<gene>
    <name evidence="1" type="ORF">FUA24_23635</name>
</gene>